<dbReference type="PANTHER" id="PTHR48470:SF1">
    <property type="entry name" value="CELL DIVISION CONTROL PROTEIN 48 C ISOFORM 1"/>
    <property type="match status" value="1"/>
</dbReference>
<dbReference type="InterPro" id="IPR003959">
    <property type="entry name" value="ATPase_AAA_core"/>
</dbReference>
<dbReference type="FunFam" id="3.40.50.300:FF:000567">
    <property type="entry name" value="ATPase, AAA family protein"/>
    <property type="match status" value="1"/>
</dbReference>
<proteinExistence type="inferred from homology"/>
<dbReference type="Pfam" id="PF17862">
    <property type="entry name" value="AAA_lid_3"/>
    <property type="match status" value="2"/>
</dbReference>
<feature type="domain" description="AAA+ ATPase" evidence="7">
    <location>
        <begin position="530"/>
        <end position="666"/>
    </location>
</feature>
<dbReference type="GO" id="GO:0016887">
    <property type="term" value="F:ATP hydrolysis activity"/>
    <property type="evidence" value="ECO:0007669"/>
    <property type="project" value="InterPro"/>
</dbReference>
<protein>
    <recommendedName>
        <fullName evidence="7">AAA+ ATPase domain-containing protein</fullName>
    </recommendedName>
</protein>
<keyword evidence="9" id="KW-1185">Reference proteome</keyword>
<dbReference type="GO" id="GO:0005524">
    <property type="term" value="F:ATP binding"/>
    <property type="evidence" value="ECO:0007669"/>
    <property type="project" value="UniProtKB-KW"/>
</dbReference>
<dbReference type="FunFam" id="1.10.8.60:FF:000128">
    <property type="entry name" value="Cell division control protein 48 homolog C"/>
    <property type="match status" value="1"/>
</dbReference>
<evidence type="ECO:0000256" key="4">
    <source>
        <dbReference type="ARBA" id="ARBA00022741"/>
    </source>
</evidence>
<evidence type="ECO:0000256" key="2">
    <source>
        <dbReference type="ARBA" id="ARBA00006914"/>
    </source>
</evidence>
<dbReference type="OrthoDB" id="27435at2759"/>
<evidence type="ECO:0000256" key="3">
    <source>
        <dbReference type="ARBA" id="ARBA00022490"/>
    </source>
</evidence>
<organism evidence="8 9">
    <name type="scientific">Panicum virgatum</name>
    <name type="common">Blackwell switchgrass</name>
    <dbReference type="NCBI Taxonomy" id="38727"/>
    <lineage>
        <taxon>Eukaryota</taxon>
        <taxon>Viridiplantae</taxon>
        <taxon>Streptophyta</taxon>
        <taxon>Embryophyta</taxon>
        <taxon>Tracheophyta</taxon>
        <taxon>Spermatophyta</taxon>
        <taxon>Magnoliopsida</taxon>
        <taxon>Liliopsida</taxon>
        <taxon>Poales</taxon>
        <taxon>Poaceae</taxon>
        <taxon>PACMAD clade</taxon>
        <taxon>Panicoideae</taxon>
        <taxon>Panicodae</taxon>
        <taxon>Paniceae</taxon>
        <taxon>Panicinae</taxon>
        <taxon>Panicum</taxon>
        <taxon>Panicum sect. Hiantes</taxon>
    </lineage>
</organism>
<keyword evidence="4" id="KW-0547">Nucleotide-binding</keyword>
<keyword evidence="5" id="KW-0067">ATP-binding</keyword>
<feature type="domain" description="AAA+ ATPase" evidence="7">
    <location>
        <begin position="226"/>
        <end position="379"/>
    </location>
</feature>
<gene>
    <name evidence="8" type="ORF">PVAP13_4NG058565</name>
</gene>
<dbReference type="EMBL" id="CM029044">
    <property type="protein sequence ID" value="KAG2604380.1"/>
    <property type="molecule type" value="Genomic_DNA"/>
</dbReference>
<dbReference type="SUPFAM" id="SSF52540">
    <property type="entry name" value="P-loop containing nucleoside triphosphate hydrolases"/>
    <property type="match status" value="2"/>
</dbReference>
<comment type="caution">
    <text evidence="8">The sequence shown here is derived from an EMBL/GenBank/DDBJ whole genome shotgun (WGS) entry which is preliminary data.</text>
</comment>
<dbReference type="FunFam" id="3.40.50.300:FF:000365">
    <property type="entry name" value="Ribosome biogenesis ATPase RIX7"/>
    <property type="match status" value="1"/>
</dbReference>
<evidence type="ECO:0000256" key="6">
    <source>
        <dbReference type="SAM" id="MobiDB-lite"/>
    </source>
</evidence>
<comment type="subcellular location">
    <subcellularLocation>
        <location evidence="1">Cytoplasm</location>
    </subcellularLocation>
</comment>
<dbReference type="AlphaFoldDB" id="A0A8T0SZX3"/>
<evidence type="ECO:0000259" key="7">
    <source>
        <dbReference type="SMART" id="SM00382"/>
    </source>
</evidence>
<evidence type="ECO:0000313" key="8">
    <source>
        <dbReference type="EMBL" id="KAG2604380.1"/>
    </source>
</evidence>
<name>A0A8T0SZX3_PANVG</name>
<dbReference type="Pfam" id="PF00004">
    <property type="entry name" value="AAA"/>
    <property type="match status" value="2"/>
</dbReference>
<dbReference type="GO" id="GO:0005737">
    <property type="term" value="C:cytoplasm"/>
    <property type="evidence" value="ECO:0007669"/>
    <property type="project" value="UniProtKB-SubCell"/>
</dbReference>
<dbReference type="Gene3D" id="3.40.50.300">
    <property type="entry name" value="P-loop containing nucleotide triphosphate hydrolases"/>
    <property type="match status" value="2"/>
</dbReference>
<comment type="similarity">
    <text evidence="2">Belongs to the AAA ATPase family.</text>
</comment>
<feature type="region of interest" description="Disordered" evidence="6">
    <location>
        <begin position="70"/>
        <end position="122"/>
    </location>
</feature>
<feature type="compositionally biased region" description="Low complexity" evidence="6">
    <location>
        <begin position="70"/>
        <end position="80"/>
    </location>
</feature>
<keyword evidence="3" id="KW-0963">Cytoplasm</keyword>
<dbReference type="InterPro" id="IPR055278">
    <property type="entry name" value="CDC48c"/>
</dbReference>
<accession>A0A8T0SZX3</accession>
<dbReference type="Gene3D" id="1.10.8.60">
    <property type="match status" value="2"/>
</dbReference>
<dbReference type="PROSITE" id="PS00674">
    <property type="entry name" value="AAA"/>
    <property type="match status" value="2"/>
</dbReference>
<dbReference type="Proteomes" id="UP000823388">
    <property type="component" value="Chromosome 4N"/>
</dbReference>
<feature type="region of interest" description="Disordered" evidence="6">
    <location>
        <begin position="164"/>
        <end position="189"/>
    </location>
</feature>
<dbReference type="InterPro" id="IPR027417">
    <property type="entry name" value="P-loop_NTPase"/>
</dbReference>
<dbReference type="InterPro" id="IPR041569">
    <property type="entry name" value="AAA_lid_3"/>
</dbReference>
<dbReference type="InterPro" id="IPR003960">
    <property type="entry name" value="ATPase_AAA_CS"/>
</dbReference>
<reference evidence="8" key="1">
    <citation type="submission" date="2020-05" db="EMBL/GenBank/DDBJ databases">
        <title>WGS assembly of Panicum virgatum.</title>
        <authorList>
            <person name="Lovell J.T."/>
            <person name="Jenkins J."/>
            <person name="Shu S."/>
            <person name="Juenger T.E."/>
            <person name="Schmutz J."/>
        </authorList>
    </citation>
    <scope>NUCLEOTIDE SEQUENCE</scope>
    <source>
        <strain evidence="8">AP13</strain>
    </source>
</reference>
<dbReference type="InterPro" id="IPR003593">
    <property type="entry name" value="AAA+_ATPase"/>
</dbReference>
<dbReference type="FunFam" id="1.10.8.60:FF:000109">
    <property type="entry name" value="Cell division control protein 48 homolog C"/>
    <property type="match status" value="1"/>
</dbReference>
<sequence>MAKRPRHGGAGRSRLPPLEGKLRRYILNGGLAVPGASAEEVADTLRIHHPEFRRQKLDPFTALVRRVLSSIPSPSSSSSGSDDDDDDGSSASRRRHDAHATTSSSTSVFDEAAHPPPSPAFDVTKSLLRSQYAARAQTPKRNPAANQQQLEIEENAEKARRLITSDGGAGGDAKPDAAASEGIVRGGKGPRFADLGGMEAVIEDLMMEVVVPLCHPELPQRLGVRPVAGLLLHGPPGCGKTTLAHAIANETGLPFYKISAPEVVSGVSGASEENIRGLFQKAYRTAPSIVFIDEIDAIASKRENLQREMERRIVTQLMTCMDQFHQNIGSGSSDLDAESAEKKPGYVIVIGATNRPDAVDQALRRPGRFDREISLGVPDENARKQILKMLTQNLRLEGEFDLFKIARATPGFVGADLKALVDKAGNLAMKRIIDERRAQYCRNHDGNSKHDWWRQPWDASEVEGLHITMDDFEEATKMVQPSLRREGFSSVPDVTWNDVGGLDSLRKEFDRCIIRRIKHPEDYEVFGVNMQAGFLLFGPPGCGKTLIAKAVAHEAGANFIHIKGPELLNKYVGESESEVRKIFSRARTNSPCILFFDEVDALTTKRGKEGGWVVERLLNQLLIELDGADQRQGVYVIGATNRIDVIDDAVLRPGRFGKKHYVPLPGAEERVSILRAHARSKPISSNVDLIALAHRAECNNLTGADLASLVNEAAMAALEERLEFLENGTSSMSSSSLIELSHFERALSKVKPSVSEQQIKHYEALSKRYSSN</sequence>
<evidence type="ECO:0000256" key="5">
    <source>
        <dbReference type="ARBA" id="ARBA00022840"/>
    </source>
</evidence>
<evidence type="ECO:0000313" key="9">
    <source>
        <dbReference type="Proteomes" id="UP000823388"/>
    </source>
</evidence>
<evidence type="ECO:0000256" key="1">
    <source>
        <dbReference type="ARBA" id="ARBA00004496"/>
    </source>
</evidence>
<dbReference type="SMART" id="SM00382">
    <property type="entry name" value="AAA"/>
    <property type="match status" value="2"/>
</dbReference>
<dbReference type="PANTHER" id="PTHR48470">
    <property type="entry name" value="CELL DIVISION CONTROL PROTEIN 48 C ISOFORM 1"/>
    <property type="match status" value="1"/>
</dbReference>